<dbReference type="Gene3D" id="2.70.98.10">
    <property type="match status" value="1"/>
</dbReference>
<dbReference type="AlphaFoldDB" id="A0A9D2KYS2"/>
<comment type="caution">
    <text evidence="8">The sequence shown here is derived from an EMBL/GenBank/DDBJ whole genome shotgun (WGS) entry which is preliminary data.</text>
</comment>
<dbReference type="Gene3D" id="2.60.120.260">
    <property type="entry name" value="Galactose-binding domain-like"/>
    <property type="match status" value="1"/>
</dbReference>
<dbReference type="InterPro" id="IPR032312">
    <property type="entry name" value="LacZ_4"/>
</dbReference>
<comment type="catalytic activity">
    <reaction evidence="1">
        <text>Hydrolysis of terminal non-reducing beta-D-galactose residues in beta-D-galactosides.</text>
        <dbReference type="EC" id="3.2.1.23"/>
    </reaction>
</comment>
<dbReference type="InterPro" id="IPR006103">
    <property type="entry name" value="Glyco_hydro_2_cat"/>
</dbReference>
<dbReference type="SUPFAM" id="SSF49303">
    <property type="entry name" value="beta-Galactosidase/glucuronidase domain"/>
    <property type="match status" value="2"/>
</dbReference>
<dbReference type="InterPro" id="IPR011013">
    <property type="entry name" value="Gal_mutarotase_sf_dom"/>
</dbReference>
<sequence>MNLRHYLENQKLLSENRLPSRSLLLPAKKRGVTHVNQTDSAMIISLNGDWNFHYLDDGKISEEYASFDLPEYDDSKWDILPVPSMWQYHGYGTCLYPNVVYPFPLDPPYIHTINPIGLYRRHFYLGKVPHRAILRFNGVNNAYFVYINGNYVGFSKGSRLSAEFDITQYLYTGNNLLAVQVHTYSDGSYLENQDMLLASGIFRDVTILLLGKDSLWDYTVLPVENGFELTCNCHVQDEKACLEAALYSATGEELCRQTKSATSETIFSLKVENPQLWTAETPYLYELVLTLSREEIVSEIHTKKVGIRFSSVEGRYLLLNGKPIRIKGVNRHENNPWTGQAITPQQIRAELEDIKACNLNAIRCSHYTNQPVFYEIASELGIYVMDEADLETHGAHTHGDEGWISKMDDWYDAYLDRVSRMYHQDKNETCINIWSIGNECGIGQNIDKCAQWLRSQTVVKPLRYSSYSRSLTEDFRFTGYMPMSTLEDFIPEGLPVLMLEYAHAMGNSPGGLEDIWNFVYTHDYICGGYVWEYRSHGFSDLDANGKERYLYGGDFGDTYHWSNFSLDGYHTSDGTAKPVWGELREVSAPIRISREGNGVRVYNTYDFLPLDDVEMEWTIYASNDVIRTGNCTLTGIGPREDVFFEINFSTEGYLGDFRADFIFSKEGKQLAYKQFLLGRSKKVKETPAAFVHTAEADENYNVCMRSENAIVEFEQGLLTRYCIKGKELITEPLRPNFWRAPTDNDGIDGLFPRHMGEWKEALVYDLRFGIYDQMITDAYNTCTLTVKGKFLPQSFYWGFEMTLVYTLYADGSLQISMEGKPYGNTPKILPRIGMRMRLPKEMKRACWFGRGSGDSYPDRKHAAPVGLYDVNIGDLNFLYDVPQETGSHENTRFVRIYGDDIGIVAIGDFAFSCHDFTLENLTVARHKNELIHTPEKYLYLDARQRGLGSLSCGPDPEKAYELLTESFSFSFTLAVDEGTAAAFEKMNLK</sequence>
<evidence type="ECO:0000256" key="1">
    <source>
        <dbReference type="ARBA" id="ARBA00001412"/>
    </source>
</evidence>
<evidence type="ECO:0000313" key="9">
    <source>
        <dbReference type="Proteomes" id="UP000886858"/>
    </source>
</evidence>
<dbReference type="PANTHER" id="PTHR46323:SF2">
    <property type="entry name" value="BETA-GALACTOSIDASE"/>
    <property type="match status" value="1"/>
</dbReference>
<dbReference type="SUPFAM" id="SSF49785">
    <property type="entry name" value="Galactose-binding domain-like"/>
    <property type="match status" value="1"/>
</dbReference>
<evidence type="ECO:0000256" key="5">
    <source>
        <dbReference type="ARBA" id="ARBA00023295"/>
    </source>
</evidence>
<evidence type="ECO:0000256" key="3">
    <source>
        <dbReference type="ARBA" id="ARBA00012756"/>
    </source>
</evidence>
<proteinExistence type="inferred from homology"/>
<dbReference type="EC" id="3.2.1.23" evidence="3"/>
<dbReference type="InterPro" id="IPR006101">
    <property type="entry name" value="Glyco_hydro_2"/>
</dbReference>
<organism evidence="8 9">
    <name type="scientific">Candidatus Eisenbergiella merdipullorum</name>
    <dbReference type="NCBI Taxonomy" id="2838553"/>
    <lineage>
        <taxon>Bacteria</taxon>
        <taxon>Bacillati</taxon>
        <taxon>Bacillota</taxon>
        <taxon>Clostridia</taxon>
        <taxon>Lachnospirales</taxon>
        <taxon>Lachnospiraceae</taxon>
        <taxon>Eisenbergiella</taxon>
    </lineage>
</organism>
<protein>
    <recommendedName>
        <fullName evidence="3">beta-galactosidase</fullName>
        <ecNumber evidence="3">3.2.1.23</ecNumber>
    </recommendedName>
    <alternativeName>
        <fullName evidence="6">Lactase</fullName>
    </alternativeName>
</protein>
<dbReference type="Gene3D" id="3.20.20.80">
    <property type="entry name" value="Glycosidases"/>
    <property type="match status" value="1"/>
</dbReference>
<dbReference type="GO" id="GO:0004565">
    <property type="term" value="F:beta-galactosidase activity"/>
    <property type="evidence" value="ECO:0007669"/>
    <property type="project" value="UniProtKB-EC"/>
</dbReference>
<dbReference type="InterPro" id="IPR013783">
    <property type="entry name" value="Ig-like_fold"/>
</dbReference>
<reference evidence="8" key="2">
    <citation type="submission" date="2021-04" db="EMBL/GenBank/DDBJ databases">
        <authorList>
            <person name="Gilroy R."/>
        </authorList>
    </citation>
    <scope>NUCLEOTIDE SEQUENCE</scope>
    <source>
        <strain evidence="8">CHK179-7159</strain>
    </source>
</reference>
<dbReference type="Pfam" id="PF02836">
    <property type="entry name" value="Glyco_hydro_2_C"/>
    <property type="match status" value="1"/>
</dbReference>
<dbReference type="Pfam" id="PF02929">
    <property type="entry name" value="Bgal_small_N"/>
    <property type="match status" value="1"/>
</dbReference>
<dbReference type="InterPro" id="IPR014718">
    <property type="entry name" value="GH-type_carb-bd"/>
</dbReference>
<dbReference type="PANTHER" id="PTHR46323">
    <property type="entry name" value="BETA-GALACTOSIDASE"/>
    <property type="match status" value="1"/>
</dbReference>
<keyword evidence="4" id="KW-0378">Hydrolase</keyword>
<dbReference type="GO" id="GO:0009341">
    <property type="term" value="C:beta-galactosidase complex"/>
    <property type="evidence" value="ECO:0007669"/>
    <property type="project" value="InterPro"/>
</dbReference>
<dbReference type="SUPFAM" id="SSF74650">
    <property type="entry name" value="Galactose mutarotase-like"/>
    <property type="match status" value="1"/>
</dbReference>
<dbReference type="Pfam" id="PF00703">
    <property type="entry name" value="Glyco_hydro_2"/>
    <property type="match status" value="1"/>
</dbReference>
<dbReference type="Gene3D" id="2.60.40.10">
    <property type="entry name" value="Immunoglobulins"/>
    <property type="match status" value="2"/>
</dbReference>
<dbReference type="SMART" id="SM01038">
    <property type="entry name" value="Bgal_small_N"/>
    <property type="match status" value="1"/>
</dbReference>
<gene>
    <name evidence="8" type="ORF">H9717_00445</name>
</gene>
<dbReference type="GO" id="GO:0005990">
    <property type="term" value="P:lactose catabolic process"/>
    <property type="evidence" value="ECO:0007669"/>
    <property type="project" value="TreeGrafter"/>
</dbReference>
<evidence type="ECO:0000259" key="7">
    <source>
        <dbReference type="SMART" id="SM01038"/>
    </source>
</evidence>
<dbReference type="Proteomes" id="UP000886858">
    <property type="component" value="Unassembled WGS sequence"/>
</dbReference>
<dbReference type="Pfam" id="PF02837">
    <property type="entry name" value="Glyco_hydro_2_N"/>
    <property type="match status" value="1"/>
</dbReference>
<dbReference type="InterPro" id="IPR017853">
    <property type="entry name" value="GH"/>
</dbReference>
<dbReference type="PRINTS" id="PR00132">
    <property type="entry name" value="GLHYDRLASE2"/>
</dbReference>
<dbReference type="InterPro" id="IPR050347">
    <property type="entry name" value="Bact_Beta-galactosidase"/>
</dbReference>
<dbReference type="InterPro" id="IPR006104">
    <property type="entry name" value="Glyco_hydro_2_N"/>
</dbReference>
<keyword evidence="5" id="KW-0326">Glycosidase</keyword>
<evidence type="ECO:0000256" key="6">
    <source>
        <dbReference type="ARBA" id="ARBA00032230"/>
    </source>
</evidence>
<dbReference type="InterPro" id="IPR036156">
    <property type="entry name" value="Beta-gal/glucu_dom_sf"/>
</dbReference>
<dbReference type="Pfam" id="PF16353">
    <property type="entry name" value="LacZ_4"/>
    <property type="match status" value="1"/>
</dbReference>
<dbReference type="InterPro" id="IPR004199">
    <property type="entry name" value="B-gal_small/dom_5"/>
</dbReference>
<feature type="domain" description="Beta galactosidase small chain/" evidence="7">
    <location>
        <begin position="702"/>
        <end position="974"/>
    </location>
</feature>
<evidence type="ECO:0000256" key="2">
    <source>
        <dbReference type="ARBA" id="ARBA00007401"/>
    </source>
</evidence>
<dbReference type="InterPro" id="IPR008979">
    <property type="entry name" value="Galactose-bd-like_sf"/>
</dbReference>
<evidence type="ECO:0000256" key="4">
    <source>
        <dbReference type="ARBA" id="ARBA00022801"/>
    </source>
</evidence>
<dbReference type="GO" id="GO:0030246">
    <property type="term" value="F:carbohydrate binding"/>
    <property type="evidence" value="ECO:0007669"/>
    <property type="project" value="InterPro"/>
</dbReference>
<comment type="similarity">
    <text evidence="2">Belongs to the glycosyl hydrolase 2 family.</text>
</comment>
<name>A0A9D2KYS2_9FIRM</name>
<evidence type="ECO:0000313" key="8">
    <source>
        <dbReference type="EMBL" id="HJA91589.1"/>
    </source>
</evidence>
<dbReference type="InterPro" id="IPR006102">
    <property type="entry name" value="Ig-like_GH2"/>
</dbReference>
<reference evidence="8" key="1">
    <citation type="journal article" date="2021" name="PeerJ">
        <title>Extensive microbial diversity within the chicken gut microbiome revealed by metagenomics and culture.</title>
        <authorList>
            <person name="Gilroy R."/>
            <person name="Ravi A."/>
            <person name="Getino M."/>
            <person name="Pursley I."/>
            <person name="Horton D.L."/>
            <person name="Alikhan N.F."/>
            <person name="Baker D."/>
            <person name="Gharbi K."/>
            <person name="Hall N."/>
            <person name="Watson M."/>
            <person name="Adriaenssens E.M."/>
            <person name="Foster-Nyarko E."/>
            <person name="Jarju S."/>
            <person name="Secka A."/>
            <person name="Antonio M."/>
            <person name="Oren A."/>
            <person name="Chaudhuri R.R."/>
            <person name="La Ragione R."/>
            <person name="Hildebrand F."/>
            <person name="Pallen M.J."/>
        </authorList>
    </citation>
    <scope>NUCLEOTIDE SEQUENCE</scope>
    <source>
        <strain evidence="8">CHK179-7159</strain>
    </source>
</reference>
<dbReference type="EMBL" id="DWYY01000003">
    <property type="protein sequence ID" value="HJA91589.1"/>
    <property type="molecule type" value="Genomic_DNA"/>
</dbReference>
<accession>A0A9D2KYS2</accession>
<dbReference type="SUPFAM" id="SSF51445">
    <property type="entry name" value="(Trans)glycosidases"/>
    <property type="match status" value="1"/>
</dbReference>